<organism evidence="1 2">
    <name type="scientific">Aminithiophilus ramosus</name>
    <dbReference type="NCBI Taxonomy" id="3029084"/>
    <lineage>
        <taxon>Bacteria</taxon>
        <taxon>Thermotogati</taxon>
        <taxon>Synergistota</taxon>
        <taxon>Synergistia</taxon>
        <taxon>Synergistales</taxon>
        <taxon>Aminithiophilaceae</taxon>
        <taxon>Aminithiophilus</taxon>
    </lineage>
</organism>
<evidence type="ECO:0000313" key="1">
    <source>
        <dbReference type="EMBL" id="QTX31860.1"/>
    </source>
</evidence>
<name>A0A9Q7A6H7_9BACT</name>
<proteinExistence type="predicted"/>
<evidence type="ECO:0000313" key="2">
    <source>
        <dbReference type="Proteomes" id="UP000671879"/>
    </source>
</evidence>
<sequence>MIAVTDAWKEAFPETSFGFLVMEGIGNASPSGEIERMTAERTEEVRRRHKGKTRKDIAKEAPFAAYEGYFRRFGQGYPVLHQVETVALKGRPIASPSPLVAILFMTELSSGLLSAGHDLENVTVPLILDVALGTEVYRAMGGRERQLQRGDMFLSDGKGILSSVLYGPDGESFIRPETSRALFTVYGAPGLAAEAIAAHLMAIRSAVALLDPGAGTTAMAVVP</sequence>
<protein>
    <recommendedName>
        <fullName evidence="3">B3/B4 tRNA-binding domain-containing protein</fullName>
    </recommendedName>
</protein>
<gene>
    <name evidence="1" type="ORF">KAR29_11045</name>
</gene>
<dbReference type="AlphaFoldDB" id="A0A9Q7A6H7"/>
<keyword evidence="2" id="KW-1185">Reference proteome</keyword>
<dbReference type="SUPFAM" id="SSF56037">
    <property type="entry name" value="PheT/TilS domain"/>
    <property type="match status" value="1"/>
</dbReference>
<dbReference type="RefSeq" id="WP_274373050.1">
    <property type="nucleotide sequence ID" value="NZ_CP072943.1"/>
</dbReference>
<dbReference type="Proteomes" id="UP000671879">
    <property type="component" value="Chromosome"/>
</dbReference>
<dbReference type="EMBL" id="CP072943">
    <property type="protein sequence ID" value="QTX31860.1"/>
    <property type="molecule type" value="Genomic_DNA"/>
</dbReference>
<dbReference type="KEGG" id="aram:KAR29_11045"/>
<evidence type="ECO:0008006" key="3">
    <source>
        <dbReference type="Google" id="ProtNLM"/>
    </source>
</evidence>
<accession>A0A9Q7A6H7</accession>
<reference evidence="2" key="1">
    <citation type="submission" date="2021-04" db="EMBL/GenBank/DDBJ databases">
        <title>A novel Synergistetes isolate from a pyrite-forming mixed culture.</title>
        <authorList>
            <person name="Bunk B."/>
            <person name="Sproer C."/>
            <person name="Spring S."/>
            <person name="Pester M."/>
        </authorList>
    </citation>
    <scope>NUCLEOTIDE SEQUENCE [LARGE SCALE GENOMIC DNA]</scope>
    <source>
        <strain evidence="2">J.5.4.2-T.3.5.2</strain>
    </source>
</reference>